<protein>
    <submittedName>
        <fullName evidence="1">Uncharacterized protein</fullName>
    </submittedName>
</protein>
<reference evidence="1 2" key="1">
    <citation type="submission" date="2013-02" db="EMBL/GenBank/DDBJ databases">
        <title>The Genome Sequence of Acinetobacter beijerinckii CIP 110307.</title>
        <authorList>
            <consortium name="The Broad Institute Genome Sequencing Platform"/>
            <consortium name="The Broad Institute Genome Sequencing Center for Infectious Disease"/>
            <person name="Cerqueira G."/>
            <person name="Feldgarden M."/>
            <person name="Courvalin P."/>
            <person name="Perichon B."/>
            <person name="Grillot-Courvalin C."/>
            <person name="Clermont D."/>
            <person name="Rocha E."/>
            <person name="Yoon E.-J."/>
            <person name="Nemec A."/>
            <person name="Walker B."/>
            <person name="Young S.K."/>
            <person name="Zeng Q."/>
            <person name="Gargeya S."/>
            <person name="Fitzgerald M."/>
            <person name="Haas B."/>
            <person name="Abouelleil A."/>
            <person name="Alvarado L."/>
            <person name="Arachchi H.M."/>
            <person name="Berlin A.M."/>
            <person name="Chapman S.B."/>
            <person name="Dewar J."/>
            <person name="Goldberg J."/>
            <person name="Griggs A."/>
            <person name="Gujja S."/>
            <person name="Hansen M."/>
            <person name="Howarth C."/>
            <person name="Imamovic A."/>
            <person name="Larimer J."/>
            <person name="McCowan C."/>
            <person name="Murphy C."/>
            <person name="Neiman D."/>
            <person name="Pearson M."/>
            <person name="Priest M."/>
            <person name="Roberts A."/>
            <person name="Saif S."/>
            <person name="Shea T."/>
            <person name="Sisk P."/>
            <person name="Sykes S."/>
            <person name="Wortman J."/>
            <person name="Nusbaum C."/>
            <person name="Birren B."/>
        </authorList>
    </citation>
    <scope>NUCLEOTIDE SEQUENCE [LARGE SCALE GENOMIC DNA]</scope>
    <source>
        <strain evidence="1 2">CIP 110307</strain>
    </source>
</reference>
<sequence length="122" mass="14868">MKRSSLWMSENNLELPFPNSDIWNNQQLKINFALSHVVVNLPIHIRSYISYYYGNFSYVINFAKFYSDFWEQVGRDLKNVDFFDLIDIKFVEWLKIMQFEELFTDINISFNEIFEINKFSMY</sequence>
<name>N9FTA9_9GAMM</name>
<dbReference type="EMBL" id="APQL01000003">
    <property type="protein sequence ID" value="ENW08039.1"/>
    <property type="molecule type" value="Genomic_DNA"/>
</dbReference>
<accession>N9FTA9</accession>
<dbReference type="HOGENOM" id="CLU_2021686_0_0_6"/>
<evidence type="ECO:0000313" key="1">
    <source>
        <dbReference type="EMBL" id="ENW08039.1"/>
    </source>
</evidence>
<keyword evidence="2" id="KW-1185">Reference proteome</keyword>
<evidence type="ECO:0000313" key="2">
    <source>
        <dbReference type="Proteomes" id="UP000017670"/>
    </source>
</evidence>
<gene>
    <name evidence="1" type="ORF">F933_00565</name>
</gene>
<dbReference type="AlphaFoldDB" id="N9FTA9"/>
<comment type="caution">
    <text evidence="1">The sequence shown here is derived from an EMBL/GenBank/DDBJ whole genome shotgun (WGS) entry which is preliminary data.</text>
</comment>
<proteinExistence type="predicted"/>
<organism evidence="1 2">
    <name type="scientific">Acinetobacter beijerinckii CIP 110307</name>
    <dbReference type="NCBI Taxonomy" id="1217648"/>
    <lineage>
        <taxon>Bacteria</taxon>
        <taxon>Pseudomonadati</taxon>
        <taxon>Pseudomonadota</taxon>
        <taxon>Gammaproteobacteria</taxon>
        <taxon>Moraxellales</taxon>
        <taxon>Moraxellaceae</taxon>
        <taxon>Acinetobacter</taxon>
    </lineage>
</organism>
<dbReference type="Proteomes" id="UP000017670">
    <property type="component" value="Unassembled WGS sequence"/>
</dbReference>